<comment type="caution">
    <text evidence="3">The sequence shown here is derived from an EMBL/GenBank/DDBJ whole genome shotgun (WGS) entry which is preliminary data.</text>
</comment>
<dbReference type="Proteomes" id="UP001217089">
    <property type="component" value="Unassembled WGS sequence"/>
</dbReference>
<accession>A0ABQ9FB63</accession>
<reference evidence="3 4" key="1">
    <citation type="submission" date="2022-12" db="EMBL/GenBank/DDBJ databases">
        <title>Chromosome-level genome of Tegillarca granosa.</title>
        <authorList>
            <person name="Kim J."/>
        </authorList>
    </citation>
    <scope>NUCLEOTIDE SEQUENCE [LARGE SCALE GENOMIC DNA]</scope>
    <source>
        <strain evidence="3">Teg-2019</strain>
        <tissue evidence="3">Adductor muscle</tissue>
    </source>
</reference>
<feature type="domain" description="C-type lectin" evidence="2">
    <location>
        <begin position="1"/>
        <end position="67"/>
    </location>
</feature>
<dbReference type="PROSITE" id="PS50041">
    <property type="entry name" value="C_TYPE_LECTIN_2"/>
    <property type="match status" value="1"/>
</dbReference>
<dbReference type="EMBL" id="JARBDR010000337">
    <property type="protein sequence ID" value="KAJ8314583.1"/>
    <property type="molecule type" value="Genomic_DNA"/>
</dbReference>
<evidence type="ECO:0000256" key="1">
    <source>
        <dbReference type="ARBA" id="ARBA00023157"/>
    </source>
</evidence>
<protein>
    <recommendedName>
        <fullName evidence="2">C-type lectin domain-containing protein</fullName>
    </recommendedName>
</protein>
<dbReference type="PROSITE" id="PS00615">
    <property type="entry name" value="C_TYPE_LECTIN_1"/>
    <property type="match status" value="1"/>
</dbReference>
<dbReference type="Pfam" id="PF00059">
    <property type="entry name" value="Lectin_C"/>
    <property type="match status" value="1"/>
</dbReference>
<evidence type="ECO:0000313" key="4">
    <source>
        <dbReference type="Proteomes" id="UP001217089"/>
    </source>
</evidence>
<organism evidence="3 4">
    <name type="scientific">Tegillarca granosa</name>
    <name type="common">Malaysian cockle</name>
    <name type="synonym">Anadara granosa</name>
    <dbReference type="NCBI Taxonomy" id="220873"/>
    <lineage>
        <taxon>Eukaryota</taxon>
        <taxon>Metazoa</taxon>
        <taxon>Spiralia</taxon>
        <taxon>Lophotrochozoa</taxon>
        <taxon>Mollusca</taxon>
        <taxon>Bivalvia</taxon>
        <taxon>Autobranchia</taxon>
        <taxon>Pteriomorphia</taxon>
        <taxon>Arcoida</taxon>
        <taxon>Arcoidea</taxon>
        <taxon>Arcidae</taxon>
        <taxon>Tegillarca</taxon>
    </lineage>
</organism>
<sequence>MYRFWLDGRDVESENHWYWDWNALPIQYSKWQSGQPDNRFDQDCLSFYTSGEWDDYGCNSRCHAICELEYTDTNGII</sequence>
<dbReference type="Gene3D" id="3.10.100.10">
    <property type="entry name" value="Mannose-Binding Protein A, subunit A"/>
    <property type="match status" value="1"/>
</dbReference>
<evidence type="ECO:0000313" key="3">
    <source>
        <dbReference type="EMBL" id="KAJ8314583.1"/>
    </source>
</evidence>
<keyword evidence="4" id="KW-1185">Reference proteome</keyword>
<dbReference type="InterPro" id="IPR016187">
    <property type="entry name" value="CTDL_fold"/>
</dbReference>
<dbReference type="InterPro" id="IPR018378">
    <property type="entry name" value="C-type_lectin_CS"/>
</dbReference>
<dbReference type="InterPro" id="IPR001304">
    <property type="entry name" value="C-type_lectin-like"/>
</dbReference>
<gene>
    <name evidence="3" type="ORF">KUTeg_006733</name>
</gene>
<keyword evidence="1" id="KW-1015">Disulfide bond</keyword>
<name>A0ABQ9FB63_TEGGR</name>
<proteinExistence type="predicted"/>
<evidence type="ECO:0000259" key="2">
    <source>
        <dbReference type="PROSITE" id="PS50041"/>
    </source>
</evidence>
<dbReference type="SUPFAM" id="SSF56436">
    <property type="entry name" value="C-type lectin-like"/>
    <property type="match status" value="1"/>
</dbReference>
<dbReference type="InterPro" id="IPR016186">
    <property type="entry name" value="C-type_lectin-like/link_sf"/>
</dbReference>